<dbReference type="EMBL" id="AMZH03011795">
    <property type="protein sequence ID" value="RRT52208.1"/>
    <property type="molecule type" value="Genomic_DNA"/>
</dbReference>
<gene>
    <name evidence="2" type="ORF">B296_00031052</name>
</gene>
<evidence type="ECO:0000256" key="1">
    <source>
        <dbReference type="SAM" id="MobiDB-lite"/>
    </source>
</evidence>
<comment type="caution">
    <text evidence="2">The sequence shown here is derived from an EMBL/GenBank/DDBJ whole genome shotgun (WGS) entry which is preliminary data.</text>
</comment>
<sequence length="176" mass="19162">MQMLASQQPSTPRQAPQQGVPQSMSIRGEQQDDEGQRPPPTEDTSENPNASAAQPTSPPCSIRRKICSRGLGKLGLTDILYFDAFQELGLPDKDLLPVTSTLIGFTGDSVSPVETTLLVTVGKEPRLKTLMVSFIVVELPSTYNAIIDRPTLNKLRVVVSTYHRAMKSPTRAGSKK</sequence>
<evidence type="ECO:0000313" key="2">
    <source>
        <dbReference type="EMBL" id="RRT52208.1"/>
    </source>
</evidence>
<feature type="compositionally biased region" description="Polar residues" evidence="1">
    <location>
        <begin position="1"/>
        <end position="25"/>
    </location>
</feature>
<evidence type="ECO:0000313" key="3">
    <source>
        <dbReference type="Proteomes" id="UP000287651"/>
    </source>
</evidence>
<dbReference type="PANTHER" id="PTHR33240">
    <property type="entry name" value="OS08G0508500 PROTEIN"/>
    <property type="match status" value="1"/>
</dbReference>
<feature type="region of interest" description="Disordered" evidence="1">
    <location>
        <begin position="1"/>
        <end position="62"/>
    </location>
</feature>
<feature type="compositionally biased region" description="Polar residues" evidence="1">
    <location>
        <begin position="46"/>
        <end position="55"/>
    </location>
</feature>
<proteinExistence type="predicted"/>
<organism evidence="2 3">
    <name type="scientific">Ensete ventricosum</name>
    <name type="common">Abyssinian banana</name>
    <name type="synonym">Musa ensete</name>
    <dbReference type="NCBI Taxonomy" id="4639"/>
    <lineage>
        <taxon>Eukaryota</taxon>
        <taxon>Viridiplantae</taxon>
        <taxon>Streptophyta</taxon>
        <taxon>Embryophyta</taxon>
        <taxon>Tracheophyta</taxon>
        <taxon>Spermatophyta</taxon>
        <taxon>Magnoliopsida</taxon>
        <taxon>Liliopsida</taxon>
        <taxon>Zingiberales</taxon>
        <taxon>Musaceae</taxon>
        <taxon>Ensete</taxon>
    </lineage>
</organism>
<dbReference type="PANTHER" id="PTHR33240:SF8">
    <property type="entry name" value="OS03G0439900 PROTEIN"/>
    <property type="match status" value="1"/>
</dbReference>
<protein>
    <submittedName>
        <fullName evidence="2">Uncharacterized protein</fullName>
    </submittedName>
</protein>
<name>A0A426YKF5_ENSVE</name>
<dbReference type="Proteomes" id="UP000287651">
    <property type="component" value="Unassembled WGS sequence"/>
</dbReference>
<dbReference type="AlphaFoldDB" id="A0A426YKF5"/>
<accession>A0A426YKF5</accession>
<reference evidence="2 3" key="1">
    <citation type="journal article" date="2014" name="Agronomy (Basel)">
        <title>A Draft Genome Sequence for Ensete ventricosum, the Drought-Tolerant Tree Against Hunger.</title>
        <authorList>
            <person name="Harrison J."/>
            <person name="Moore K.A."/>
            <person name="Paszkiewicz K."/>
            <person name="Jones T."/>
            <person name="Grant M."/>
            <person name="Ambacheew D."/>
            <person name="Muzemil S."/>
            <person name="Studholme D.J."/>
        </authorList>
    </citation>
    <scope>NUCLEOTIDE SEQUENCE [LARGE SCALE GENOMIC DNA]</scope>
</reference>